<dbReference type="AlphaFoldDB" id="A0AAD8PJE6"/>
<protein>
    <submittedName>
        <fullName evidence="3">Uncharacterized protein</fullName>
    </submittedName>
</protein>
<proteinExistence type="predicted"/>
<dbReference type="InterPro" id="IPR053214">
    <property type="entry name" value="LysM12-like"/>
</dbReference>
<organism evidence="3 4">
    <name type="scientific">Colletotrichum navitas</name>
    <dbReference type="NCBI Taxonomy" id="681940"/>
    <lineage>
        <taxon>Eukaryota</taxon>
        <taxon>Fungi</taxon>
        <taxon>Dikarya</taxon>
        <taxon>Ascomycota</taxon>
        <taxon>Pezizomycotina</taxon>
        <taxon>Sordariomycetes</taxon>
        <taxon>Hypocreomycetidae</taxon>
        <taxon>Glomerellales</taxon>
        <taxon>Glomerellaceae</taxon>
        <taxon>Colletotrichum</taxon>
        <taxon>Colletotrichum graminicola species complex</taxon>
    </lineage>
</organism>
<name>A0AAD8PJE6_9PEZI</name>
<dbReference type="EMBL" id="JAHLJV010000185">
    <property type="protein sequence ID" value="KAK1565853.1"/>
    <property type="molecule type" value="Genomic_DNA"/>
</dbReference>
<keyword evidence="1" id="KW-0147">Chitin-binding</keyword>
<dbReference type="GO" id="GO:0008061">
    <property type="term" value="F:chitin binding"/>
    <property type="evidence" value="ECO:0007669"/>
    <property type="project" value="UniProtKB-KW"/>
</dbReference>
<dbReference type="RefSeq" id="XP_060407118.1">
    <property type="nucleotide sequence ID" value="XM_060560479.1"/>
</dbReference>
<evidence type="ECO:0000313" key="4">
    <source>
        <dbReference type="Proteomes" id="UP001230504"/>
    </source>
</evidence>
<evidence type="ECO:0000313" key="3">
    <source>
        <dbReference type="EMBL" id="KAK1565853.1"/>
    </source>
</evidence>
<sequence>MFSGSVVVPTLSITVASPWLKVALAATSLLLATVMAMDVCPIRCVNASPNPGIWSVYPNFNITKRCQQTMFYGFYLYDTVDDTDSMHRIAACSSYGTDFNNIKSEPAVTKLLDTPEPC</sequence>
<dbReference type="PANTHER" id="PTHR47700">
    <property type="entry name" value="V CHITINASE, PUTATIVE (AFU_ORTHOLOGUE AFUA_6G13720)-RELATED"/>
    <property type="match status" value="1"/>
</dbReference>
<dbReference type="PANTHER" id="PTHR47700:SF1">
    <property type="entry name" value="CHITINASE"/>
    <property type="match status" value="1"/>
</dbReference>
<dbReference type="GeneID" id="85444719"/>
<gene>
    <name evidence="3" type="ORF">LY79DRAFT_585176</name>
</gene>
<keyword evidence="4" id="KW-1185">Reference proteome</keyword>
<reference evidence="3" key="1">
    <citation type="submission" date="2021-06" db="EMBL/GenBank/DDBJ databases">
        <title>Comparative genomics, transcriptomics and evolutionary studies reveal genomic signatures of adaptation to plant cell wall in hemibiotrophic fungi.</title>
        <authorList>
            <consortium name="DOE Joint Genome Institute"/>
            <person name="Baroncelli R."/>
            <person name="Diaz J.F."/>
            <person name="Benocci T."/>
            <person name="Peng M."/>
            <person name="Battaglia E."/>
            <person name="Haridas S."/>
            <person name="Andreopoulos W."/>
            <person name="Labutti K."/>
            <person name="Pangilinan J."/>
            <person name="Floch G.L."/>
            <person name="Makela M.R."/>
            <person name="Henrissat B."/>
            <person name="Grigoriev I.V."/>
            <person name="Crouch J.A."/>
            <person name="De Vries R.P."/>
            <person name="Sukno S.A."/>
            <person name="Thon M.R."/>
        </authorList>
    </citation>
    <scope>NUCLEOTIDE SEQUENCE</scope>
    <source>
        <strain evidence="3">CBS 125086</strain>
    </source>
</reference>
<evidence type="ECO:0000256" key="2">
    <source>
        <dbReference type="ARBA" id="ARBA00023026"/>
    </source>
</evidence>
<evidence type="ECO:0000256" key="1">
    <source>
        <dbReference type="ARBA" id="ARBA00022669"/>
    </source>
</evidence>
<keyword evidence="2" id="KW-0843">Virulence</keyword>
<dbReference type="Proteomes" id="UP001230504">
    <property type="component" value="Unassembled WGS sequence"/>
</dbReference>
<comment type="caution">
    <text evidence="3">The sequence shown here is derived from an EMBL/GenBank/DDBJ whole genome shotgun (WGS) entry which is preliminary data.</text>
</comment>
<accession>A0AAD8PJE6</accession>